<feature type="compositionally biased region" description="Low complexity" evidence="1">
    <location>
        <begin position="17"/>
        <end position="26"/>
    </location>
</feature>
<comment type="caution">
    <text evidence="2">The sequence shown here is derived from an EMBL/GenBank/DDBJ whole genome shotgun (WGS) entry which is preliminary data.</text>
</comment>
<accession>A0ABP0K119</accession>
<feature type="region of interest" description="Disordered" evidence="1">
    <location>
        <begin position="1"/>
        <end position="82"/>
    </location>
</feature>
<protein>
    <submittedName>
        <fullName evidence="2">Uncharacterized protein</fullName>
    </submittedName>
</protein>
<dbReference type="EMBL" id="CAXAMN010007102">
    <property type="protein sequence ID" value="CAK9020333.1"/>
    <property type="molecule type" value="Genomic_DNA"/>
</dbReference>
<feature type="compositionally biased region" description="Low complexity" evidence="1">
    <location>
        <begin position="64"/>
        <end position="75"/>
    </location>
</feature>
<evidence type="ECO:0000256" key="1">
    <source>
        <dbReference type="SAM" id="MobiDB-lite"/>
    </source>
</evidence>
<dbReference type="Proteomes" id="UP001642484">
    <property type="component" value="Unassembled WGS sequence"/>
</dbReference>
<gene>
    <name evidence="2" type="ORF">CCMP2556_LOCUS14021</name>
</gene>
<name>A0ABP0K119_9DINO</name>
<keyword evidence="3" id="KW-1185">Reference proteome</keyword>
<evidence type="ECO:0000313" key="2">
    <source>
        <dbReference type="EMBL" id="CAK9020333.1"/>
    </source>
</evidence>
<organism evidence="2 3">
    <name type="scientific">Durusdinium trenchii</name>
    <dbReference type="NCBI Taxonomy" id="1381693"/>
    <lineage>
        <taxon>Eukaryota</taxon>
        <taxon>Sar</taxon>
        <taxon>Alveolata</taxon>
        <taxon>Dinophyceae</taxon>
        <taxon>Suessiales</taxon>
        <taxon>Symbiodiniaceae</taxon>
        <taxon>Durusdinium</taxon>
    </lineage>
</organism>
<reference evidence="2 3" key="1">
    <citation type="submission" date="2024-02" db="EMBL/GenBank/DDBJ databases">
        <authorList>
            <person name="Chen Y."/>
            <person name="Shah S."/>
            <person name="Dougan E. K."/>
            <person name="Thang M."/>
            <person name="Chan C."/>
        </authorList>
    </citation>
    <scope>NUCLEOTIDE SEQUENCE [LARGE SCALE GENOMIC DNA]</scope>
</reference>
<proteinExistence type="predicted"/>
<feature type="compositionally biased region" description="Basic residues" evidence="1">
    <location>
        <begin position="48"/>
        <end position="58"/>
    </location>
</feature>
<evidence type="ECO:0000313" key="3">
    <source>
        <dbReference type="Proteomes" id="UP001642484"/>
    </source>
</evidence>
<sequence length="307" mass="33602">MSQKLFLRPGKAKSSKGSKSPGSPAPKSKEKELKGSPLSTTPLSPKRPNSRNTRRRPVPKASCRVTTPPRSSSRTPEPPGPVATAELFLEVFLELNGRAEGQEMRLEIQVCEMPSRSRLRSLRITNRQGSVGNVVLEVHRLRRAELCMALVKDTHESDRPRLGWDESEDFSILSPDGRSADVASALRVPVSQFLAACAAGASLEWEADPTRCLVVRGSLLRAGKAVEYIPGQLGNKSDTPTKSPEPVGGGFQAAQLLRQDPPKEEEAAFVSRYIGRVLLRSFGKIRKREEQLGRPVTPLTGKLQRGI</sequence>